<protein>
    <submittedName>
        <fullName evidence="2">Uncharacterized protein</fullName>
    </submittedName>
</protein>
<reference evidence="2" key="1">
    <citation type="journal article" date="2019" name="bioRxiv">
        <title>The Genome of the Zebra Mussel, Dreissena polymorpha: A Resource for Invasive Species Research.</title>
        <authorList>
            <person name="McCartney M.A."/>
            <person name="Auch B."/>
            <person name="Kono T."/>
            <person name="Mallez S."/>
            <person name="Zhang Y."/>
            <person name="Obille A."/>
            <person name="Becker A."/>
            <person name="Abrahante J.E."/>
            <person name="Garbe J."/>
            <person name="Badalamenti J.P."/>
            <person name="Herman A."/>
            <person name="Mangelson H."/>
            <person name="Liachko I."/>
            <person name="Sullivan S."/>
            <person name="Sone E.D."/>
            <person name="Koren S."/>
            <person name="Silverstein K.A.T."/>
            <person name="Beckman K.B."/>
            <person name="Gohl D.M."/>
        </authorList>
    </citation>
    <scope>NUCLEOTIDE SEQUENCE</scope>
    <source>
        <strain evidence="2">Duluth1</strain>
        <tissue evidence="2">Whole animal</tissue>
    </source>
</reference>
<name>A0A9D4DJS6_DREPO</name>
<keyword evidence="3" id="KW-1185">Reference proteome</keyword>
<dbReference type="Proteomes" id="UP000828390">
    <property type="component" value="Unassembled WGS sequence"/>
</dbReference>
<organism evidence="2 3">
    <name type="scientific">Dreissena polymorpha</name>
    <name type="common">Zebra mussel</name>
    <name type="synonym">Mytilus polymorpha</name>
    <dbReference type="NCBI Taxonomy" id="45954"/>
    <lineage>
        <taxon>Eukaryota</taxon>
        <taxon>Metazoa</taxon>
        <taxon>Spiralia</taxon>
        <taxon>Lophotrochozoa</taxon>
        <taxon>Mollusca</taxon>
        <taxon>Bivalvia</taxon>
        <taxon>Autobranchia</taxon>
        <taxon>Heteroconchia</taxon>
        <taxon>Euheterodonta</taxon>
        <taxon>Imparidentia</taxon>
        <taxon>Neoheterodontei</taxon>
        <taxon>Myida</taxon>
        <taxon>Dreissenoidea</taxon>
        <taxon>Dreissenidae</taxon>
        <taxon>Dreissena</taxon>
    </lineage>
</organism>
<evidence type="ECO:0000313" key="2">
    <source>
        <dbReference type="EMBL" id="KAH3750947.1"/>
    </source>
</evidence>
<proteinExistence type="predicted"/>
<dbReference type="AlphaFoldDB" id="A0A9D4DJS6"/>
<feature type="compositionally biased region" description="Basic and acidic residues" evidence="1">
    <location>
        <begin position="9"/>
        <end position="21"/>
    </location>
</feature>
<evidence type="ECO:0000256" key="1">
    <source>
        <dbReference type="SAM" id="MobiDB-lite"/>
    </source>
</evidence>
<dbReference type="EMBL" id="JAIWYP010000010">
    <property type="protein sequence ID" value="KAH3750947.1"/>
    <property type="molecule type" value="Genomic_DNA"/>
</dbReference>
<feature type="region of interest" description="Disordered" evidence="1">
    <location>
        <begin position="1"/>
        <end position="21"/>
    </location>
</feature>
<sequence>MVNDASDANDTRCVTEDSERNTVDKNTVGQSTVYNAEIKRDVNVENKESSGRRIVDGDNIYTQFGDEYEEVFICERPENSDQVCFRKDSNDISTNDELRYTNLLADDIPHFSLKYSSSNNQLVGSNETLIQTEAHDINTISDEAI</sequence>
<gene>
    <name evidence="2" type="ORF">DPMN_185487</name>
</gene>
<comment type="caution">
    <text evidence="2">The sequence shown here is derived from an EMBL/GenBank/DDBJ whole genome shotgun (WGS) entry which is preliminary data.</text>
</comment>
<reference evidence="2" key="2">
    <citation type="submission" date="2020-11" db="EMBL/GenBank/DDBJ databases">
        <authorList>
            <person name="McCartney M.A."/>
            <person name="Auch B."/>
            <person name="Kono T."/>
            <person name="Mallez S."/>
            <person name="Becker A."/>
            <person name="Gohl D.M."/>
            <person name="Silverstein K.A.T."/>
            <person name="Koren S."/>
            <person name="Bechman K.B."/>
            <person name="Herman A."/>
            <person name="Abrahante J.E."/>
            <person name="Garbe J."/>
        </authorList>
    </citation>
    <scope>NUCLEOTIDE SEQUENCE</scope>
    <source>
        <strain evidence="2">Duluth1</strain>
        <tissue evidence="2">Whole animal</tissue>
    </source>
</reference>
<accession>A0A9D4DJS6</accession>
<evidence type="ECO:0000313" key="3">
    <source>
        <dbReference type="Proteomes" id="UP000828390"/>
    </source>
</evidence>